<evidence type="ECO:0000313" key="2">
    <source>
        <dbReference type="EMBL" id="VEP18551.1"/>
    </source>
</evidence>
<dbReference type="AlphaFoldDB" id="A0A563W4D4"/>
<feature type="region of interest" description="Disordered" evidence="1">
    <location>
        <begin position="43"/>
        <end position="65"/>
    </location>
</feature>
<sequence>MEFKKPNQSNDVSKELIDESIANAEERRKQSLKARAEELSLSEEELEQFDGGFPGGGSTTGIWSR</sequence>
<dbReference type="EMBL" id="CAACVJ010000689">
    <property type="protein sequence ID" value="VEP18551.1"/>
    <property type="molecule type" value="Genomic_DNA"/>
</dbReference>
<proteinExistence type="predicted"/>
<feature type="region of interest" description="Disordered" evidence="1">
    <location>
        <begin position="1"/>
        <end position="23"/>
    </location>
</feature>
<reference evidence="2 3" key="1">
    <citation type="submission" date="2019-01" db="EMBL/GenBank/DDBJ databases">
        <authorList>
            <person name="Brito A."/>
        </authorList>
    </citation>
    <scope>NUCLEOTIDE SEQUENCE [LARGE SCALE GENOMIC DNA]</scope>
    <source>
        <strain evidence="2">1</strain>
    </source>
</reference>
<keyword evidence="3" id="KW-1185">Reference proteome</keyword>
<evidence type="ECO:0000313" key="3">
    <source>
        <dbReference type="Proteomes" id="UP000320055"/>
    </source>
</evidence>
<dbReference type="Proteomes" id="UP000320055">
    <property type="component" value="Unassembled WGS sequence"/>
</dbReference>
<protein>
    <submittedName>
        <fullName evidence="2">Uncharacterized protein</fullName>
    </submittedName>
</protein>
<dbReference type="RefSeq" id="WP_144867891.1">
    <property type="nucleotide sequence ID" value="NZ_LR213839.1"/>
</dbReference>
<gene>
    <name evidence="2" type="ORF">H1P_810013</name>
</gene>
<accession>A0A563W4D4</accession>
<feature type="compositionally biased region" description="Polar residues" evidence="1">
    <location>
        <begin position="1"/>
        <end position="11"/>
    </location>
</feature>
<evidence type="ECO:0000256" key="1">
    <source>
        <dbReference type="SAM" id="MobiDB-lite"/>
    </source>
</evidence>
<organism evidence="2 3">
    <name type="scientific">Hyella patelloides LEGE 07179</name>
    <dbReference type="NCBI Taxonomy" id="945734"/>
    <lineage>
        <taxon>Bacteria</taxon>
        <taxon>Bacillati</taxon>
        <taxon>Cyanobacteriota</taxon>
        <taxon>Cyanophyceae</taxon>
        <taxon>Pleurocapsales</taxon>
        <taxon>Hyellaceae</taxon>
        <taxon>Hyella</taxon>
    </lineage>
</organism>
<name>A0A563W4D4_9CYAN</name>